<keyword evidence="2" id="KW-1185">Reference proteome</keyword>
<reference evidence="1 2" key="1">
    <citation type="submission" date="2021-06" db="EMBL/GenBank/DDBJ databases">
        <title>Caerostris extrusa draft genome.</title>
        <authorList>
            <person name="Kono N."/>
            <person name="Arakawa K."/>
        </authorList>
    </citation>
    <scope>NUCLEOTIDE SEQUENCE [LARGE SCALE GENOMIC DNA]</scope>
</reference>
<proteinExistence type="predicted"/>
<comment type="caution">
    <text evidence="1">The sequence shown here is derived from an EMBL/GenBank/DDBJ whole genome shotgun (WGS) entry which is preliminary data.</text>
</comment>
<organism evidence="1 2">
    <name type="scientific">Caerostris extrusa</name>
    <name type="common">Bark spider</name>
    <name type="synonym">Caerostris bankana</name>
    <dbReference type="NCBI Taxonomy" id="172846"/>
    <lineage>
        <taxon>Eukaryota</taxon>
        <taxon>Metazoa</taxon>
        <taxon>Ecdysozoa</taxon>
        <taxon>Arthropoda</taxon>
        <taxon>Chelicerata</taxon>
        <taxon>Arachnida</taxon>
        <taxon>Araneae</taxon>
        <taxon>Araneomorphae</taxon>
        <taxon>Entelegynae</taxon>
        <taxon>Araneoidea</taxon>
        <taxon>Araneidae</taxon>
        <taxon>Caerostris</taxon>
    </lineage>
</organism>
<evidence type="ECO:0000313" key="2">
    <source>
        <dbReference type="Proteomes" id="UP001054945"/>
    </source>
</evidence>
<protein>
    <submittedName>
        <fullName evidence="1">Uncharacterized protein</fullName>
    </submittedName>
</protein>
<accession>A0AAV4P3F0</accession>
<dbReference type="EMBL" id="BPLR01004001">
    <property type="protein sequence ID" value="GIX91189.1"/>
    <property type="molecule type" value="Genomic_DNA"/>
</dbReference>
<evidence type="ECO:0000313" key="1">
    <source>
        <dbReference type="EMBL" id="GIX91189.1"/>
    </source>
</evidence>
<dbReference type="Proteomes" id="UP001054945">
    <property type="component" value="Unassembled WGS sequence"/>
</dbReference>
<gene>
    <name evidence="1" type="ORF">CEXT_214011</name>
</gene>
<sequence>MQAMPAVETAVLEYKFRGGEEEEEERVGSLKFYFFDAEKKVNCARYVLEGGIGILPNTATERLGRLRIPRGL</sequence>
<dbReference type="AlphaFoldDB" id="A0AAV4P3F0"/>
<name>A0AAV4P3F0_CAEEX</name>